<dbReference type="Pfam" id="PF17164">
    <property type="entry name" value="DUF5122"/>
    <property type="match status" value="3"/>
</dbReference>
<evidence type="ECO:0000313" key="1">
    <source>
        <dbReference type="EMBL" id="AKC70335.1"/>
    </source>
</evidence>
<gene>
    <name evidence="1" type="ORF">MB84_13840</name>
</gene>
<accession>A0A0E3YBI1</accession>
<name>A0A0E3YBI1_9BURK</name>
<dbReference type="Gene3D" id="2.80.10.50">
    <property type="match status" value="3"/>
</dbReference>
<sequence>MSKSLRSGEFDPTFGQGGHVDMSVQMPAAMLLPDQKIVLAGTLPSAVGLMVYRLMPNGRPDPSFGETGVEVRFPHDFFGSFRPFKLMRQSSGKFVVAGTLDITDTVSRGLVARLHPDGRLDETFGNGGVTLVEVPEGPGNRIRGAMMLPDDKIVMVVHCVMGLDNFIGVFVRLAPDGTFDYTFGEGGFARTIARGVNVLHASLLPDGKILLAGGGASPAPTKMLVARFLSNGQADVSFGADGYAYLEYSETFPDTSAWQVQGVVPQADGKSMLMGNCRDPGFKSLSWYSRLLPDGSIDTSFNGGELLFSQAGDVQWSGLALAVTPDGKGVATGATLGVSKALFERIGPNGEPDPSFGDGGIVLAELPTPNALWTPYQLLVQSDSELLIVAFTLLHSSPTRLSRMLL</sequence>
<evidence type="ECO:0000313" key="2">
    <source>
        <dbReference type="Proteomes" id="UP000035050"/>
    </source>
</evidence>
<organism evidence="1 2">
    <name type="scientific">Pandoraea oxalativorans</name>
    <dbReference type="NCBI Taxonomy" id="573737"/>
    <lineage>
        <taxon>Bacteria</taxon>
        <taxon>Pseudomonadati</taxon>
        <taxon>Pseudomonadota</taxon>
        <taxon>Betaproteobacteria</taxon>
        <taxon>Burkholderiales</taxon>
        <taxon>Burkholderiaceae</taxon>
        <taxon>Pandoraea</taxon>
    </lineage>
</organism>
<keyword evidence="2" id="KW-1185">Reference proteome</keyword>
<dbReference type="PATRIC" id="fig|573737.6.peg.3677"/>
<dbReference type="InterPro" id="IPR013431">
    <property type="entry name" value="Delta_60_rpt"/>
</dbReference>
<dbReference type="EMBL" id="CP011253">
    <property type="protein sequence ID" value="AKC70335.1"/>
    <property type="molecule type" value="Genomic_DNA"/>
</dbReference>
<dbReference type="HOGENOM" id="CLU_035226_0_0_4"/>
<dbReference type="NCBIfam" id="TIGR02608">
    <property type="entry name" value="delta_60_rpt"/>
    <property type="match status" value="6"/>
</dbReference>
<reference evidence="1" key="1">
    <citation type="submission" date="2016-06" db="EMBL/GenBank/DDBJ databases">
        <title>Pandoraea oxalativorans DSM 23570 Genome Sequencing.</title>
        <authorList>
            <person name="Ee R."/>
            <person name="Lim Y.-L."/>
            <person name="Yong D."/>
            <person name="Yin W.-F."/>
            <person name="Chan K.-G."/>
        </authorList>
    </citation>
    <scope>NUCLEOTIDE SEQUENCE</scope>
    <source>
        <strain evidence="1">DSM 23570</strain>
    </source>
</reference>
<dbReference type="Proteomes" id="UP000035050">
    <property type="component" value="Chromosome"/>
</dbReference>
<dbReference type="KEGG" id="pox:MB84_13840"/>
<evidence type="ECO:0008006" key="3">
    <source>
        <dbReference type="Google" id="ProtNLM"/>
    </source>
</evidence>
<protein>
    <recommendedName>
        <fullName evidence="3">Delta-60 repeat domain-containing protein</fullName>
    </recommendedName>
</protein>
<dbReference type="AlphaFoldDB" id="A0A0E3YBI1"/>
<proteinExistence type="predicted"/>
<dbReference type="SUPFAM" id="SSF82171">
    <property type="entry name" value="DPP6 N-terminal domain-like"/>
    <property type="match status" value="1"/>
</dbReference>
<dbReference type="RefSeq" id="WP_046291566.1">
    <property type="nucleotide sequence ID" value="NZ_CP011253.3"/>
</dbReference>